<dbReference type="EMBL" id="CAJNOR010002533">
    <property type="protein sequence ID" value="CAF1307633.1"/>
    <property type="molecule type" value="Genomic_DNA"/>
</dbReference>
<dbReference type="Proteomes" id="UP000663828">
    <property type="component" value="Unassembled WGS sequence"/>
</dbReference>
<protein>
    <submittedName>
        <fullName evidence="2">Uncharacterized protein</fullName>
    </submittedName>
</protein>
<feature type="region of interest" description="Disordered" evidence="1">
    <location>
        <begin position="1"/>
        <end position="78"/>
    </location>
</feature>
<evidence type="ECO:0000256" key="1">
    <source>
        <dbReference type="SAM" id="MobiDB-lite"/>
    </source>
</evidence>
<feature type="compositionally biased region" description="Acidic residues" evidence="1">
    <location>
        <begin position="69"/>
        <end position="78"/>
    </location>
</feature>
<evidence type="ECO:0000313" key="3">
    <source>
        <dbReference type="Proteomes" id="UP000663828"/>
    </source>
</evidence>
<gene>
    <name evidence="2" type="ORF">XAT740_LOCUS29207</name>
</gene>
<proteinExistence type="predicted"/>
<reference evidence="2" key="1">
    <citation type="submission" date="2021-02" db="EMBL/GenBank/DDBJ databases">
        <authorList>
            <person name="Nowell W R."/>
        </authorList>
    </citation>
    <scope>NUCLEOTIDE SEQUENCE</scope>
</reference>
<dbReference type="AlphaFoldDB" id="A0A815EA48"/>
<feature type="compositionally biased region" description="Polar residues" evidence="1">
    <location>
        <begin position="33"/>
        <end position="67"/>
    </location>
</feature>
<evidence type="ECO:0000313" key="2">
    <source>
        <dbReference type="EMBL" id="CAF1307633.1"/>
    </source>
</evidence>
<keyword evidence="3" id="KW-1185">Reference proteome</keyword>
<feature type="compositionally biased region" description="Low complexity" evidence="1">
    <location>
        <begin position="1"/>
        <end position="20"/>
    </location>
</feature>
<accession>A0A815EA48</accession>
<sequence length="229" mass="26236">MSSAQQQPNNSNNSQSQPSNYNVLSDYEDDPSLQLNPGTDTNDGSWNVNNNSTEHVEQNSNENSVDDINNAEDDDQYDLDDSTLDAVEKEWEECEQHVQNAQINDVDEDNSVFADDVQRAFESYENENLRQWQQTDSIWVDFTAEEQDVMFDEMHECMMYMQQEYSTAEMPNDLVERSQTTNLNPNAAEFCPSWLPAAPKPTTDNELVIVHSWVPCVAQKLDEKEQDSS</sequence>
<comment type="caution">
    <text evidence="2">The sequence shown here is derived from an EMBL/GenBank/DDBJ whole genome shotgun (WGS) entry which is preliminary data.</text>
</comment>
<organism evidence="2 3">
    <name type="scientific">Adineta ricciae</name>
    <name type="common">Rotifer</name>
    <dbReference type="NCBI Taxonomy" id="249248"/>
    <lineage>
        <taxon>Eukaryota</taxon>
        <taxon>Metazoa</taxon>
        <taxon>Spiralia</taxon>
        <taxon>Gnathifera</taxon>
        <taxon>Rotifera</taxon>
        <taxon>Eurotatoria</taxon>
        <taxon>Bdelloidea</taxon>
        <taxon>Adinetida</taxon>
        <taxon>Adinetidae</taxon>
        <taxon>Adineta</taxon>
    </lineage>
</organism>
<name>A0A815EA48_ADIRI</name>